<dbReference type="HOGENOM" id="CLU_2741604_0_0_1"/>
<dbReference type="KEGG" id="sla:SERLADRAFT_387633"/>
<dbReference type="RefSeq" id="XP_007317656.1">
    <property type="nucleotide sequence ID" value="XM_007317594.1"/>
</dbReference>
<evidence type="ECO:0000313" key="1">
    <source>
        <dbReference type="EMBL" id="EGO25534.1"/>
    </source>
</evidence>
<dbReference type="Proteomes" id="UP000008064">
    <property type="component" value="Unassembled WGS sequence"/>
</dbReference>
<reference evidence="2" key="1">
    <citation type="journal article" date="2011" name="Science">
        <title>The plant cell wall-decomposing machinery underlies the functional diversity of forest fungi.</title>
        <authorList>
            <person name="Eastwood D.C."/>
            <person name="Floudas D."/>
            <person name="Binder M."/>
            <person name="Majcherczyk A."/>
            <person name="Schneider P."/>
            <person name="Aerts A."/>
            <person name="Asiegbu F.O."/>
            <person name="Baker S.E."/>
            <person name="Barry K."/>
            <person name="Bendiksby M."/>
            <person name="Blumentritt M."/>
            <person name="Coutinho P.M."/>
            <person name="Cullen D."/>
            <person name="de Vries R.P."/>
            <person name="Gathman A."/>
            <person name="Goodell B."/>
            <person name="Henrissat B."/>
            <person name="Ihrmark K."/>
            <person name="Kauserud H."/>
            <person name="Kohler A."/>
            <person name="LaButti K."/>
            <person name="Lapidus A."/>
            <person name="Lavin J.L."/>
            <person name="Lee Y.-H."/>
            <person name="Lindquist E."/>
            <person name="Lilly W."/>
            <person name="Lucas S."/>
            <person name="Morin E."/>
            <person name="Murat C."/>
            <person name="Oguiza J.A."/>
            <person name="Park J."/>
            <person name="Pisabarro A.G."/>
            <person name="Riley R."/>
            <person name="Rosling A."/>
            <person name="Salamov A."/>
            <person name="Schmidt O."/>
            <person name="Schmutz J."/>
            <person name="Skrede I."/>
            <person name="Stenlid J."/>
            <person name="Wiebenga A."/>
            <person name="Xie X."/>
            <person name="Kuees U."/>
            <person name="Hibbett D.S."/>
            <person name="Hoffmeister D."/>
            <person name="Hoegberg N."/>
            <person name="Martin F."/>
            <person name="Grigoriev I.V."/>
            <person name="Watkinson S.C."/>
        </authorList>
    </citation>
    <scope>NUCLEOTIDE SEQUENCE [LARGE SCALE GENOMIC DNA]</scope>
    <source>
        <strain evidence="2">S7.9</strain>
    </source>
</reference>
<name>F8NT61_SERL9</name>
<proteinExistence type="predicted"/>
<sequence length="71" mass="7951">MTVAILHGRSESRKQPEVLVGDIAALSILTRQTFSKWSAVICLDYTWSHASSLILSQNHVGKAAYKHSRRE</sequence>
<dbReference type="AlphaFoldDB" id="F8NT61"/>
<accession>F8NT61</accession>
<dbReference type="GeneID" id="18811279"/>
<protein>
    <submittedName>
        <fullName evidence="1">Uncharacterized protein</fullName>
    </submittedName>
</protein>
<evidence type="ECO:0000313" key="2">
    <source>
        <dbReference type="Proteomes" id="UP000008064"/>
    </source>
</evidence>
<gene>
    <name evidence="1" type="ORF">SERLADRAFT_387633</name>
</gene>
<organism evidence="2">
    <name type="scientific">Serpula lacrymans var. lacrymans (strain S7.9)</name>
    <name type="common">Dry rot fungus</name>
    <dbReference type="NCBI Taxonomy" id="578457"/>
    <lineage>
        <taxon>Eukaryota</taxon>
        <taxon>Fungi</taxon>
        <taxon>Dikarya</taxon>
        <taxon>Basidiomycota</taxon>
        <taxon>Agaricomycotina</taxon>
        <taxon>Agaricomycetes</taxon>
        <taxon>Agaricomycetidae</taxon>
        <taxon>Boletales</taxon>
        <taxon>Coniophorineae</taxon>
        <taxon>Serpulaceae</taxon>
        <taxon>Serpula</taxon>
    </lineage>
</organism>
<dbReference type="EMBL" id="GL945433">
    <property type="protein sequence ID" value="EGO25534.1"/>
    <property type="molecule type" value="Genomic_DNA"/>
</dbReference>